<comment type="caution">
    <text evidence="1">The sequence shown here is derived from an EMBL/GenBank/DDBJ whole genome shotgun (WGS) entry which is preliminary data.</text>
</comment>
<dbReference type="Proteomes" id="UP001217089">
    <property type="component" value="Unassembled WGS sequence"/>
</dbReference>
<sequence length="259" mass="30129">MSQIEFKKMFKKLCARTGLWVYMHATPLGVQSTVRSLRNSYKKELTSRKRNSEIHIDQSPGKKRGRKTLLLDDMDNKENGGHITLTKSWAYSLLQRMDYVKRRGSCTAKTEISDEKFDELKFEFHDRVKKIVNEHNIPPDLIYNWDHTGLNYLPVSNWTMEVEGSKKIPIVGLDDKRQITAVNTEGTMTGKFLAPQVIYQGFTSTCHPNYEFPSAWNVTHSPNHLANTETQTLYTEKILVPHMKHYCSARLLKFNQRFE</sequence>
<proteinExistence type="predicted"/>
<evidence type="ECO:0000313" key="2">
    <source>
        <dbReference type="Proteomes" id="UP001217089"/>
    </source>
</evidence>
<keyword evidence="2" id="KW-1185">Reference proteome</keyword>
<dbReference type="EMBL" id="JARBDR010000908">
    <property type="protein sequence ID" value="KAJ8303802.1"/>
    <property type="molecule type" value="Genomic_DNA"/>
</dbReference>
<gene>
    <name evidence="1" type="ORF">KUTeg_018725</name>
</gene>
<name>A0ABQ9EES6_TEGGR</name>
<evidence type="ECO:0000313" key="1">
    <source>
        <dbReference type="EMBL" id="KAJ8303802.1"/>
    </source>
</evidence>
<evidence type="ECO:0008006" key="3">
    <source>
        <dbReference type="Google" id="ProtNLM"/>
    </source>
</evidence>
<reference evidence="1 2" key="1">
    <citation type="submission" date="2022-12" db="EMBL/GenBank/DDBJ databases">
        <title>Chromosome-level genome of Tegillarca granosa.</title>
        <authorList>
            <person name="Kim J."/>
        </authorList>
    </citation>
    <scope>NUCLEOTIDE SEQUENCE [LARGE SCALE GENOMIC DNA]</scope>
    <source>
        <strain evidence="1">Teg-2019</strain>
        <tissue evidence="1">Adductor muscle</tissue>
    </source>
</reference>
<accession>A0ABQ9EES6</accession>
<protein>
    <recommendedName>
        <fullName evidence="3">Transposase</fullName>
    </recommendedName>
</protein>
<organism evidence="1 2">
    <name type="scientific">Tegillarca granosa</name>
    <name type="common">Malaysian cockle</name>
    <name type="synonym">Anadara granosa</name>
    <dbReference type="NCBI Taxonomy" id="220873"/>
    <lineage>
        <taxon>Eukaryota</taxon>
        <taxon>Metazoa</taxon>
        <taxon>Spiralia</taxon>
        <taxon>Lophotrochozoa</taxon>
        <taxon>Mollusca</taxon>
        <taxon>Bivalvia</taxon>
        <taxon>Autobranchia</taxon>
        <taxon>Pteriomorphia</taxon>
        <taxon>Arcoida</taxon>
        <taxon>Arcoidea</taxon>
        <taxon>Arcidae</taxon>
        <taxon>Tegillarca</taxon>
    </lineage>
</organism>